<dbReference type="Proteomes" id="UP001066276">
    <property type="component" value="Chromosome 9"/>
</dbReference>
<accession>A0AAV7MML7</accession>
<reference evidence="2" key="1">
    <citation type="journal article" date="2022" name="bioRxiv">
        <title>Sequencing and chromosome-scale assembly of the giantPleurodeles waltlgenome.</title>
        <authorList>
            <person name="Brown T."/>
            <person name="Elewa A."/>
            <person name="Iarovenko S."/>
            <person name="Subramanian E."/>
            <person name="Araus A.J."/>
            <person name="Petzold A."/>
            <person name="Susuki M."/>
            <person name="Suzuki K.-i.T."/>
            <person name="Hayashi T."/>
            <person name="Toyoda A."/>
            <person name="Oliveira C."/>
            <person name="Osipova E."/>
            <person name="Leigh N.D."/>
            <person name="Simon A."/>
            <person name="Yun M.H."/>
        </authorList>
    </citation>
    <scope>NUCLEOTIDE SEQUENCE</scope>
    <source>
        <strain evidence="2">20211129_DDA</strain>
        <tissue evidence="2">Liver</tissue>
    </source>
</reference>
<evidence type="ECO:0000256" key="1">
    <source>
        <dbReference type="SAM" id="MobiDB-lite"/>
    </source>
</evidence>
<dbReference type="AlphaFoldDB" id="A0AAV7MML7"/>
<organism evidence="2 3">
    <name type="scientific">Pleurodeles waltl</name>
    <name type="common">Iberian ribbed newt</name>
    <dbReference type="NCBI Taxonomy" id="8319"/>
    <lineage>
        <taxon>Eukaryota</taxon>
        <taxon>Metazoa</taxon>
        <taxon>Chordata</taxon>
        <taxon>Craniata</taxon>
        <taxon>Vertebrata</taxon>
        <taxon>Euteleostomi</taxon>
        <taxon>Amphibia</taxon>
        <taxon>Batrachia</taxon>
        <taxon>Caudata</taxon>
        <taxon>Salamandroidea</taxon>
        <taxon>Salamandridae</taxon>
        <taxon>Pleurodelinae</taxon>
        <taxon>Pleurodeles</taxon>
    </lineage>
</organism>
<protein>
    <submittedName>
        <fullName evidence="2">Uncharacterized protein</fullName>
    </submittedName>
</protein>
<dbReference type="EMBL" id="JANPWB010000013">
    <property type="protein sequence ID" value="KAJ1103622.1"/>
    <property type="molecule type" value="Genomic_DNA"/>
</dbReference>
<comment type="caution">
    <text evidence="2">The sequence shown here is derived from an EMBL/GenBank/DDBJ whole genome shotgun (WGS) entry which is preliminary data.</text>
</comment>
<feature type="compositionally biased region" description="Low complexity" evidence="1">
    <location>
        <begin position="140"/>
        <end position="151"/>
    </location>
</feature>
<evidence type="ECO:0000313" key="3">
    <source>
        <dbReference type="Proteomes" id="UP001066276"/>
    </source>
</evidence>
<name>A0AAV7MML7_PLEWA</name>
<keyword evidence="3" id="KW-1185">Reference proteome</keyword>
<feature type="region of interest" description="Disordered" evidence="1">
    <location>
        <begin position="122"/>
        <end position="172"/>
    </location>
</feature>
<proteinExistence type="predicted"/>
<gene>
    <name evidence="2" type="ORF">NDU88_001043</name>
</gene>
<sequence length="172" mass="19142">MSTKRRAKQRDIRIGDYVLERNRRSGSKFMLPFEKDSWVMSAIKGTMVTAKRNQETITRNISFFKIFHMSGGGMEIEQTLSPATVSDGDDKGSVHFGNRRFPLPHPRMAVDTPLLAAEEGADMPDSEVTQSSDQGLPESLPVGLLPPGQGLNHYNSRPRPPKSTKLRGFVVD</sequence>
<evidence type="ECO:0000313" key="2">
    <source>
        <dbReference type="EMBL" id="KAJ1103622.1"/>
    </source>
</evidence>